<dbReference type="Gramene" id="GBG60716">
    <property type="protein sequence ID" value="GBG60716"/>
    <property type="gene ID" value="CBR_g12454"/>
</dbReference>
<accession>A0A388JSD9</accession>
<feature type="compositionally biased region" description="Basic and acidic residues" evidence="1">
    <location>
        <begin position="87"/>
        <end position="98"/>
    </location>
</feature>
<reference evidence="2 3" key="1">
    <citation type="journal article" date="2018" name="Cell">
        <title>The Chara Genome: Secondary Complexity and Implications for Plant Terrestrialization.</title>
        <authorList>
            <person name="Nishiyama T."/>
            <person name="Sakayama H."/>
            <person name="Vries J.D."/>
            <person name="Buschmann H."/>
            <person name="Saint-Marcoux D."/>
            <person name="Ullrich K.K."/>
            <person name="Haas F.B."/>
            <person name="Vanderstraeten L."/>
            <person name="Becker D."/>
            <person name="Lang D."/>
            <person name="Vosolsobe S."/>
            <person name="Rombauts S."/>
            <person name="Wilhelmsson P.K.I."/>
            <person name="Janitza P."/>
            <person name="Kern R."/>
            <person name="Heyl A."/>
            <person name="Rumpler F."/>
            <person name="Villalobos L.I.A.C."/>
            <person name="Clay J.M."/>
            <person name="Skokan R."/>
            <person name="Toyoda A."/>
            <person name="Suzuki Y."/>
            <person name="Kagoshima H."/>
            <person name="Schijlen E."/>
            <person name="Tajeshwar N."/>
            <person name="Catarino B."/>
            <person name="Hetherington A.J."/>
            <person name="Saltykova A."/>
            <person name="Bonnot C."/>
            <person name="Breuninger H."/>
            <person name="Symeonidi A."/>
            <person name="Radhakrishnan G.V."/>
            <person name="Van Nieuwerburgh F."/>
            <person name="Deforce D."/>
            <person name="Chang C."/>
            <person name="Karol K.G."/>
            <person name="Hedrich R."/>
            <person name="Ulvskov P."/>
            <person name="Glockner G."/>
            <person name="Delwiche C.F."/>
            <person name="Petrasek J."/>
            <person name="Van de Peer Y."/>
            <person name="Friml J."/>
            <person name="Beilby M."/>
            <person name="Dolan L."/>
            <person name="Kohara Y."/>
            <person name="Sugano S."/>
            <person name="Fujiyama A."/>
            <person name="Delaux P.-M."/>
            <person name="Quint M."/>
            <person name="TheiBen G."/>
            <person name="Hagemann M."/>
            <person name="Harholt J."/>
            <person name="Dunand C."/>
            <person name="Zachgo S."/>
            <person name="Langdale J."/>
            <person name="Maumus F."/>
            <person name="Straeten D.V.D."/>
            <person name="Gould S.B."/>
            <person name="Rensing S.A."/>
        </authorList>
    </citation>
    <scope>NUCLEOTIDE SEQUENCE [LARGE SCALE GENOMIC DNA]</scope>
    <source>
        <strain evidence="2 3">S276</strain>
    </source>
</reference>
<dbReference type="OrthoDB" id="1938551at2759"/>
<organism evidence="2 3">
    <name type="scientific">Chara braunii</name>
    <name type="common">Braun's stonewort</name>
    <dbReference type="NCBI Taxonomy" id="69332"/>
    <lineage>
        <taxon>Eukaryota</taxon>
        <taxon>Viridiplantae</taxon>
        <taxon>Streptophyta</taxon>
        <taxon>Charophyceae</taxon>
        <taxon>Charales</taxon>
        <taxon>Characeae</taxon>
        <taxon>Chara</taxon>
    </lineage>
</organism>
<feature type="region of interest" description="Disordered" evidence="1">
    <location>
        <begin position="1"/>
        <end position="143"/>
    </location>
</feature>
<dbReference type="PANTHER" id="PTHR19446">
    <property type="entry name" value="REVERSE TRANSCRIPTASES"/>
    <property type="match status" value="1"/>
</dbReference>
<comment type="caution">
    <text evidence="2">The sequence shown here is derived from an EMBL/GenBank/DDBJ whole genome shotgun (WGS) entry which is preliminary data.</text>
</comment>
<dbReference type="EMBL" id="BFEA01000014">
    <property type="protein sequence ID" value="GBG60716.1"/>
    <property type="molecule type" value="Genomic_DNA"/>
</dbReference>
<feature type="compositionally biased region" description="Polar residues" evidence="1">
    <location>
        <begin position="124"/>
        <end position="139"/>
    </location>
</feature>
<feature type="compositionally biased region" description="Polar residues" evidence="1">
    <location>
        <begin position="101"/>
        <end position="115"/>
    </location>
</feature>
<dbReference type="STRING" id="69332.A0A388JSD9"/>
<sequence length="555" mass="61271">MPAECRPSEMGRNPSKGVAGEAAAPENVGMGEPGLLFPSSDLAQPLRDDYMSPASRPRRTEQRALMKAVQQRGTRSESAAPYARSGESQRLHGRRPMEEPVSQQGLQSASTQSPQALVHPGATSVASQSRLGSVGTSLRGQDYPQPLPVGTALANREGDGVPPYIVFPVILTWTEGDLKLLTATKQDTPLGKVRVQSLLNSLRRHALTAKRQISSLDFFSRQESKLREVLRLLSPSLNPDPVISPPLISEIREIASQVRDYHKHSVWKAKQKWLAAADRMTASHFRRVPCNGSDTCVLQLDHPFDEASPPAVTTEAILDYAVLFCRDLFTTRLQIPNVDEYCSLHIWPALDKELSLEQRQALESDFTVDEIRVAIKQQPPGKAPGVDGLSAMLFKKCASMLDQEIVNCLMSMASGHPMPAQQLQGVVTLVHKKGAKSQIWNKRPITLTTTFYKIVSRVLANRMQSVLPGLVHPDQTGFMRGRQILDTVIAVAQGAELVNRYAAPFGILLLDFEKAWQFLFALLTKLNFGPRFFSCIRALFNGATTALLINALWSW</sequence>
<gene>
    <name evidence="2" type="ORF">CBR_g12454</name>
</gene>
<protein>
    <submittedName>
        <fullName evidence="2">Uncharacterized protein</fullName>
    </submittedName>
</protein>
<name>A0A388JSD9_CHABU</name>
<evidence type="ECO:0000313" key="2">
    <source>
        <dbReference type="EMBL" id="GBG60716.1"/>
    </source>
</evidence>
<dbReference type="Proteomes" id="UP000265515">
    <property type="component" value="Unassembled WGS sequence"/>
</dbReference>
<proteinExistence type="predicted"/>
<evidence type="ECO:0000256" key="1">
    <source>
        <dbReference type="SAM" id="MobiDB-lite"/>
    </source>
</evidence>
<keyword evidence="3" id="KW-1185">Reference proteome</keyword>
<dbReference type="AlphaFoldDB" id="A0A388JSD9"/>
<evidence type="ECO:0000313" key="3">
    <source>
        <dbReference type="Proteomes" id="UP000265515"/>
    </source>
</evidence>